<evidence type="ECO:0000259" key="15">
    <source>
        <dbReference type="PROSITE" id="PS50929"/>
    </source>
</evidence>
<dbReference type="FunFam" id="1.20.1560.10:FF:000020">
    <property type="entry name" value="ABC metal ion transporter"/>
    <property type="match status" value="1"/>
</dbReference>
<dbReference type="InterPro" id="IPR017871">
    <property type="entry name" value="ABC_transporter-like_CS"/>
</dbReference>
<dbReference type="Gene3D" id="3.40.50.300">
    <property type="entry name" value="P-loop containing nucleotide triphosphate hydrolases"/>
    <property type="match status" value="2"/>
</dbReference>
<dbReference type="InterPro" id="IPR027417">
    <property type="entry name" value="P-loop_NTPase"/>
</dbReference>
<feature type="coiled-coil region" evidence="11">
    <location>
        <begin position="443"/>
        <end position="470"/>
    </location>
</feature>
<feature type="transmembrane region" description="Helical" evidence="13">
    <location>
        <begin position="319"/>
        <end position="342"/>
    </location>
</feature>
<keyword evidence="3" id="KW-0813">Transport</keyword>
<dbReference type="Pfam" id="PF00664">
    <property type="entry name" value="ABC_membrane"/>
    <property type="match status" value="2"/>
</dbReference>
<dbReference type="PROSITE" id="PS50929">
    <property type="entry name" value="ABC_TM1F"/>
    <property type="match status" value="2"/>
</dbReference>
<dbReference type="FunFam" id="3.40.50.300:FF:000997">
    <property type="entry name" value="Multidrug resistance-associated protein 1"/>
    <property type="match status" value="1"/>
</dbReference>
<evidence type="ECO:0000313" key="16">
    <source>
        <dbReference type="EMBL" id="CAD9674460.1"/>
    </source>
</evidence>
<dbReference type="PROSITE" id="PS00211">
    <property type="entry name" value="ABC_TRANSPORTER_1"/>
    <property type="match status" value="2"/>
</dbReference>
<evidence type="ECO:0000256" key="3">
    <source>
        <dbReference type="ARBA" id="ARBA00022448"/>
    </source>
</evidence>
<reference evidence="16" key="1">
    <citation type="submission" date="2021-01" db="EMBL/GenBank/DDBJ databases">
        <authorList>
            <person name="Corre E."/>
            <person name="Pelletier E."/>
            <person name="Niang G."/>
            <person name="Scheremetjew M."/>
            <person name="Finn R."/>
            <person name="Kale V."/>
            <person name="Holt S."/>
            <person name="Cochrane G."/>
            <person name="Meng A."/>
            <person name="Brown T."/>
            <person name="Cohen L."/>
        </authorList>
    </citation>
    <scope>NUCLEOTIDE SEQUENCE</scope>
    <source>
        <strain evidence="16">CCMP1452</strain>
    </source>
</reference>
<dbReference type="GO" id="GO:0016887">
    <property type="term" value="F:ATP hydrolysis activity"/>
    <property type="evidence" value="ECO:0007669"/>
    <property type="project" value="InterPro"/>
</dbReference>
<dbReference type="CDD" id="cd03244">
    <property type="entry name" value="ABCC_MRP_domain2"/>
    <property type="match status" value="1"/>
</dbReference>
<dbReference type="SUPFAM" id="SSF52540">
    <property type="entry name" value="P-loop containing nucleoside triphosphate hydrolases"/>
    <property type="match status" value="2"/>
</dbReference>
<evidence type="ECO:0000256" key="8">
    <source>
        <dbReference type="ARBA" id="ARBA00022840"/>
    </source>
</evidence>
<dbReference type="InterPro" id="IPR011527">
    <property type="entry name" value="ABC1_TM_dom"/>
</dbReference>
<evidence type="ECO:0000256" key="2">
    <source>
        <dbReference type="ARBA" id="ARBA00009726"/>
    </source>
</evidence>
<evidence type="ECO:0000256" key="13">
    <source>
        <dbReference type="SAM" id="Phobius"/>
    </source>
</evidence>
<feature type="domain" description="ABC transmembrane type-1" evidence="15">
    <location>
        <begin position="814"/>
        <end position="1101"/>
    </location>
</feature>
<feature type="region of interest" description="Disordered" evidence="12">
    <location>
        <begin position="1257"/>
        <end position="1279"/>
    </location>
</feature>
<organism evidence="16">
    <name type="scientific">Eucampia antarctica</name>
    <dbReference type="NCBI Taxonomy" id="49252"/>
    <lineage>
        <taxon>Eukaryota</taxon>
        <taxon>Sar</taxon>
        <taxon>Stramenopiles</taxon>
        <taxon>Ochrophyta</taxon>
        <taxon>Bacillariophyta</taxon>
        <taxon>Mediophyceae</taxon>
        <taxon>Biddulphiophycidae</taxon>
        <taxon>Hemiaulales</taxon>
        <taxon>Hemiaulaceae</taxon>
        <taxon>Eucampia</taxon>
    </lineage>
</organism>
<keyword evidence="9 13" id="KW-1133">Transmembrane helix</keyword>
<dbReference type="InterPro" id="IPR050173">
    <property type="entry name" value="ABC_transporter_C-like"/>
</dbReference>
<dbReference type="FunFam" id="1.20.1560.10:FF:000063">
    <property type="entry name" value="Multidrug resistance protein ABC transporter"/>
    <property type="match status" value="1"/>
</dbReference>
<proteinExistence type="inferred from homology"/>
<dbReference type="CDD" id="cd03250">
    <property type="entry name" value="ABCC_MRP_domain1"/>
    <property type="match status" value="1"/>
</dbReference>
<comment type="similarity">
    <text evidence="2">Belongs to the ABC transporter superfamily. ABCC family. Conjugate transporter (TC 3.A.1.208) subfamily.</text>
</comment>
<feature type="transmembrane region" description="Helical" evidence="13">
    <location>
        <begin position="814"/>
        <end position="833"/>
    </location>
</feature>
<feature type="compositionally biased region" description="Low complexity" evidence="12">
    <location>
        <begin position="761"/>
        <end position="771"/>
    </location>
</feature>
<feature type="transmembrane region" description="Helical" evidence="13">
    <location>
        <begin position="242"/>
        <end position="260"/>
    </location>
</feature>
<feature type="transmembrane region" description="Helical" evidence="13">
    <location>
        <begin position="217"/>
        <end position="236"/>
    </location>
</feature>
<keyword evidence="4" id="KW-0926">Vacuole</keyword>
<dbReference type="GO" id="GO:0140359">
    <property type="term" value="F:ABC-type transporter activity"/>
    <property type="evidence" value="ECO:0007669"/>
    <property type="project" value="InterPro"/>
</dbReference>
<dbReference type="InterPro" id="IPR036640">
    <property type="entry name" value="ABC1_TM_sf"/>
</dbReference>
<dbReference type="CDD" id="cd18603">
    <property type="entry name" value="ABC_6TM_MRP1_2_3_6_D2_like"/>
    <property type="match status" value="1"/>
</dbReference>
<keyword evidence="5 13" id="KW-0812">Transmembrane</keyword>
<feature type="domain" description="ABC transmembrane type-1" evidence="15">
    <location>
        <begin position="105"/>
        <end position="383"/>
    </location>
</feature>
<keyword evidence="10 13" id="KW-0472">Membrane</keyword>
<evidence type="ECO:0000256" key="10">
    <source>
        <dbReference type="ARBA" id="ARBA00023136"/>
    </source>
</evidence>
<evidence type="ECO:0008006" key="17">
    <source>
        <dbReference type="Google" id="ProtNLM"/>
    </source>
</evidence>
<sequence>MVTSSYGSIPSKDVAASPSGPVNVSFQLETSELSWWSALTFRWFAPLMEHGNSVDQLNPEDLDMLPLPPSCQTKNVMSSFEKHWKDTNSLTMALIRAFGMDFLKAGGLKLIHDLCIFVGPYVLHGLIQFLRDPNAPISRGYYLTGAIFCSQIAMSFCLRHYFFRCYLTGLRIRTCIVTSVYQKALSLSSAERQIRTVGEIVNLVGVDAQRVQDLTTYLHAIWYTFIQIGLALYFLWQQLGPSCLGGVAVILVMIPVTKYVSNWMGRMQQALMGARDERTDINSEALGSMKIIKIQAWEKSFQNKITSFREGELKKLLQYFLGYALSIMLWSAVPLLVAIATFTTYVLTGNQLDVASALTALALFEILRFPLFMLPKVINNLVEAGVSFSRLRSFLLCDDYTPVQSESIQQDCGISMKQASFVYDSKKPRVSKDDEQTPNVQQLNDSQWEVSLLRSQLADAEKKIKQLSDSIPKSIDHNDETVLNDDDDETDNNVLSLRRINFECKRGELIAIVGAVGSGKSSFLNSILGEVRALSGSLAVKGKLAYFAQTPFILNDSLKNNILFGHVGEPFDKVRYDKAIEACALTHDLKLLSDGDETEIGEKGITLSGGQKARVAIARAMYHDADLYLLDDPLAAVDAHVGKHLFRHCIVDELLLASSKENKNTVILVTNAIQYLSNPLVDRIIVLDEGSIYESGSYAELSQDPNSLFSSFLSVMSETAANNNDETGRESPSLSISSLSEIGEKKSSDTPTVASKEGHKSSTTSKSVSSKSVKHGNITSTTTSPLMTSELNEREKGHVGFAVYVSWAESAGGAWIGVLIIMAFGLVETINISSKWWLTYWSEANERDPDSQMHFLLIYALINMSGVLAIFGRVVLSVLSSLRASKLIFSKLLDVVLRAPMSFFDTTPLGRIINRFSKDMYTVDETLVSSLMSYLSTVMHVLGSIVVITSVTPKFIFALIPLIIFYVSQQSYFTKTYRELKRLDSVARSPIYALLGETLDGVATIRSYSAETSLKNRIISMLDEQQTAYFLTCTAQCWLAVRLEMAGTMIILSACLFAVLEHSSRGGSESFAGLAGLSISFALSVTQSLNWSVRMSSDLEANMIALERVLQYCNIPTEADHYLESDEKIDPSWPKEGAISFSEVKLNYRPNLPLVLKGLDINIPAMSKIGVVGRTGAGKSTLMVSLLRIVELREGSIFIDGVNISKIGLNLLRSKMAVVPQDPVLFSGTVRSNLDPFYEYSDNKLNEALKRVGLMKESTSNENEGRSMPRTLSSSSLHSLSSRKATESVRSLSDVILEGGSNFSVGQRQLLVFARALLCGAKIVIMDEATASVDADTDARIQRVMRTEFHDSTCIIVAHRLNTIMDSDYILVMNDGRAVEFDTPKQLINAGGYFKELVDAWEEDHN</sequence>
<feature type="compositionally biased region" description="Polar residues" evidence="12">
    <location>
        <begin position="777"/>
        <end position="790"/>
    </location>
</feature>
<dbReference type="Gene3D" id="1.20.1560.10">
    <property type="entry name" value="ABC transporter type 1, transmembrane domain"/>
    <property type="match status" value="2"/>
</dbReference>
<evidence type="ECO:0000256" key="9">
    <source>
        <dbReference type="ARBA" id="ARBA00022989"/>
    </source>
</evidence>
<dbReference type="EMBL" id="HBHI01015365">
    <property type="protein sequence ID" value="CAD9674460.1"/>
    <property type="molecule type" value="Transcribed_RNA"/>
</dbReference>
<dbReference type="InterPro" id="IPR003439">
    <property type="entry name" value="ABC_transporter-like_ATP-bd"/>
</dbReference>
<feature type="region of interest" description="Disordered" evidence="12">
    <location>
        <begin position="721"/>
        <end position="790"/>
    </location>
</feature>
<evidence type="ECO:0000256" key="12">
    <source>
        <dbReference type="SAM" id="MobiDB-lite"/>
    </source>
</evidence>
<evidence type="ECO:0000256" key="6">
    <source>
        <dbReference type="ARBA" id="ARBA00022737"/>
    </source>
</evidence>
<dbReference type="GO" id="GO:0005524">
    <property type="term" value="F:ATP binding"/>
    <property type="evidence" value="ECO:0007669"/>
    <property type="project" value="UniProtKB-KW"/>
</dbReference>
<dbReference type="PANTHER" id="PTHR24223:SF443">
    <property type="entry name" value="MULTIDRUG-RESISTANCE LIKE PROTEIN 1, ISOFORM I"/>
    <property type="match status" value="1"/>
</dbReference>
<keyword evidence="7" id="KW-0547">Nucleotide-binding</keyword>
<feature type="transmembrane region" description="Helical" evidence="13">
    <location>
        <begin position="853"/>
        <end position="876"/>
    </location>
</feature>
<evidence type="ECO:0000256" key="1">
    <source>
        <dbReference type="ARBA" id="ARBA00004128"/>
    </source>
</evidence>
<evidence type="ECO:0000256" key="5">
    <source>
        <dbReference type="ARBA" id="ARBA00022692"/>
    </source>
</evidence>
<dbReference type="SUPFAM" id="SSF90123">
    <property type="entry name" value="ABC transporter transmembrane region"/>
    <property type="match status" value="2"/>
</dbReference>
<dbReference type="PANTHER" id="PTHR24223">
    <property type="entry name" value="ATP-BINDING CASSETTE SUB-FAMILY C"/>
    <property type="match status" value="1"/>
</dbReference>
<dbReference type="GO" id="GO:0005774">
    <property type="term" value="C:vacuolar membrane"/>
    <property type="evidence" value="ECO:0007669"/>
    <property type="project" value="UniProtKB-SubCell"/>
</dbReference>
<keyword evidence="8" id="KW-0067">ATP-binding</keyword>
<feature type="compositionally biased region" description="Low complexity" evidence="12">
    <location>
        <begin position="731"/>
        <end position="741"/>
    </location>
</feature>
<feature type="transmembrane region" description="Helical" evidence="13">
    <location>
        <begin position="142"/>
        <end position="163"/>
    </location>
</feature>
<feature type="transmembrane region" description="Helical" evidence="13">
    <location>
        <begin position="1039"/>
        <end position="1059"/>
    </location>
</feature>
<dbReference type="FunFam" id="3.40.50.300:FF:000610">
    <property type="entry name" value="Multidrug resistance-associated ABC transporter"/>
    <property type="match status" value="1"/>
</dbReference>
<dbReference type="CDD" id="cd18595">
    <property type="entry name" value="ABC_6TM_MRP1_2_3_6_D1_like"/>
    <property type="match status" value="1"/>
</dbReference>
<evidence type="ECO:0000256" key="4">
    <source>
        <dbReference type="ARBA" id="ARBA00022554"/>
    </source>
</evidence>
<keyword evidence="11" id="KW-0175">Coiled coil</keyword>
<evidence type="ECO:0000256" key="11">
    <source>
        <dbReference type="SAM" id="Coils"/>
    </source>
</evidence>
<keyword evidence="6" id="KW-0677">Repeat</keyword>
<dbReference type="PROSITE" id="PS50893">
    <property type="entry name" value="ABC_TRANSPORTER_2"/>
    <property type="match status" value="2"/>
</dbReference>
<protein>
    <recommendedName>
        <fullName evidence="17">ATP-dependent transporter ycf16</fullName>
    </recommendedName>
</protein>
<dbReference type="GO" id="GO:0000323">
    <property type="term" value="C:lytic vacuole"/>
    <property type="evidence" value="ECO:0007669"/>
    <property type="project" value="UniProtKB-ARBA"/>
</dbReference>
<gene>
    <name evidence="16" type="ORF">EANT1437_LOCUS7854</name>
</gene>
<name>A0A7S2W957_9STRA</name>
<evidence type="ECO:0000259" key="14">
    <source>
        <dbReference type="PROSITE" id="PS50893"/>
    </source>
</evidence>
<evidence type="ECO:0000256" key="7">
    <source>
        <dbReference type="ARBA" id="ARBA00022741"/>
    </source>
</evidence>
<feature type="domain" description="ABC transporter" evidence="14">
    <location>
        <begin position="482"/>
        <end position="714"/>
    </location>
</feature>
<feature type="domain" description="ABC transporter" evidence="14">
    <location>
        <begin position="1139"/>
        <end position="1400"/>
    </location>
</feature>
<accession>A0A7S2W957</accession>
<dbReference type="Pfam" id="PF00005">
    <property type="entry name" value="ABC_tran"/>
    <property type="match status" value="2"/>
</dbReference>
<dbReference type="InterPro" id="IPR003593">
    <property type="entry name" value="AAA+_ATPase"/>
</dbReference>
<dbReference type="SMART" id="SM00382">
    <property type="entry name" value="AAA"/>
    <property type="match status" value="2"/>
</dbReference>
<comment type="subcellular location">
    <subcellularLocation>
        <location evidence="1">Vacuole membrane</location>
        <topology evidence="1">Multi-pass membrane protein</topology>
    </subcellularLocation>
</comment>
<feature type="transmembrane region" description="Helical" evidence="13">
    <location>
        <begin position="955"/>
        <end position="973"/>
    </location>
</feature>